<proteinExistence type="inferred from homology"/>
<keyword evidence="9" id="KW-0969">Cilium</keyword>
<dbReference type="EMBL" id="FRCA01000005">
    <property type="protein sequence ID" value="SHM11020.1"/>
    <property type="molecule type" value="Genomic_DNA"/>
</dbReference>
<name>A0A1M7G420_9GAMM</name>
<evidence type="ECO:0000313" key="11">
    <source>
        <dbReference type="Proteomes" id="UP000321726"/>
    </source>
</evidence>
<keyword evidence="4" id="KW-0732">Signal</keyword>
<dbReference type="InterPro" id="IPR013974">
    <property type="entry name" value="SAF"/>
</dbReference>
<organism evidence="9 10">
    <name type="scientific">Halomonas cupida</name>
    <dbReference type="NCBI Taxonomy" id="44933"/>
    <lineage>
        <taxon>Bacteria</taxon>
        <taxon>Pseudomonadati</taxon>
        <taxon>Pseudomonadota</taxon>
        <taxon>Gammaproteobacteria</taxon>
        <taxon>Oceanospirillales</taxon>
        <taxon>Halomonadaceae</taxon>
        <taxon>Halomonas</taxon>
    </lineage>
</organism>
<dbReference type="CDD" id="cd11614">
    <property type="entry name" value="SAF_CpaB_FlgA_like"/>
    <property type="match status" value="1"/>
</dbReference>
<keyword evidence="9" id="KW-0966">Cell projection</keyword>
<protein>
    <recommendedName>
        <fullName evidence="3">Flagella basal body P-ring formation protein FlgA</fullName>
    </recommendedName>
</protein>
<dbReference type="InterPro" id="IPR036732">
    <property type="entry name" value="AFP_Neu5c_C_sf"/>
</dbReference>
<dbReference type="InterPro" id="IPR039246">
    <property type="entry name" value="Flagellar_FlgA"/>
</dbReference>
<dbReference type="RefSeq" id="WP_084541882.1">
    <property type="nucleotide sequence ID" value="NZ_BJXU01000052.1"/>
</dbReference>
<dbReference type="Gene3D" id="3.90.1210.10">
    <property type="entry name" value="Antifreeze-like/N-acetylneuraminic acid synthase C-terminal domain"/>
    <property type="match status" value="1"/>
</dbReference>
<accession>A0A1M7G420</accession>
<dbReference type="NCBIfam" id="TIGR03170">
    <property type="entry name" value="flgA_cterm"/>
    <property type="match status" value="1"/>
</dbReference>
<dbReference type="OrthoDB" id="6236246at2"/>
<dbReference type="Pfam" id="PF13144">
    <property type="entry name" value="ChapFlgA"/>
    <property type="match status" value="1"/>
</dbReference>
<evidence type="ECO:0000313" key="9">
    <source>
        <dbReference type="EMBL" id="SHM11020.1"/>
    </source>
</evidence>
<evidence type="ECO:0000256" key="4">
    <source>
        <dbReference type="ARBA" id="ARBA00022729"/>
    </source>
</evidence>
<comment type="function">
    <text evidence="6">Involved in the assembly process of the P-ring formation. It may associate with FlgF on the rod constituting a structure essential for the P-ring assembly or may act as a modulator protein for the P-ring assembly.</text>
</comment>
<evidence type="ECO:0000256" key="5">
    <source>
        <dbReference type="ARBA" id="ARBA00022764"/>
    </source>
</evidence>
<evidence type="ECO:0000256" key="6">
    <source>
        <dbReference type="ARBA" id="ARBA00025643"/>
    </source>
</evidence>
<comment type="subcellular location">
    <subcellularLocation>
        <location evidence="1">Periplasm</location>
    </subcellularLocation>
</comment>
<keyword evidence="5" id="KW-0574">Periplasm</keyword>
<evidence type="ECO:0000259" key="7">
    <source>
        <dbReference type="SMART" id="SM00858"/>
    </source>
</evidence>
<evidence type="ECO:0000313" key="8">
    <source>
        <dbReference type="EMBL" id="GEN23641.1"/>
    </source>
</evidence>
<dbReference type="InterPro" id="IPR017585">
    <property type="entry name" value="SAF_FlgA"/>
</dbReference>
<evidence type="ECO:0000256" key="3">
    <source>
        <dbReference type="ARBA" id="ARBA00014754"/>
    </source>
</evidence>
<dbReference type="PANTHER" id="PTHR36307">
    <property type="entry name" value="FLAGELLA BASAL BODY P-RING FORMATION PROTEIN FLGA"/>
    <property type="match status" value="1"/>
</dbReference>
<evidence type="ECO:0000313" key="10">
    <source>
        <dbReference type="Proteomes" id="UP000184123"/>
    </source>
</evidence>
<dbReference type="STRING" id="44933.SAMN05660971_02181"/>
<dbReference type="Proteomes" id="UP000184123">
    <property type="component" value="Unassembled WGS sequence"/>
</dbReference>
<comment type="similarity">
    <text evidence="2">Belongs to the FlgA family.</text>
</comment>
<gene>
    <name evidence="8" type="ORF">HCU01_15900</name>
    <name evidence="9" type="ORF">SAMN05660971_02181</name>
</gene>
<dbReference type="Proteomes" id="UP000321726">
    <property type="component" value="Unassembled WGS sequence"/>
</dbReference>
<sequence>MQANRLPGTFVQIAFATANTRPGQLSTMTRALKEYLKPALILLSLCVSQAWGLSQVQGSDNVARADDNTSSVTRVQQFLFEQLVDSGIAPDNIGINVFPPAVSLDSCQQAEPFLPRDDTRLMGRVSVGLRCDTDGNRVRYLQAELHVYGERVIAARDINPGEMIQADMLATERVDLSRLPAQTLTDIDAAIGQQARRPLRQGQSLSEQVLSAPQLVQRGQLVSIEALGQGFRIRRQGEALDNGAQGDTVRVRTQNREIVEAQVAGPGVLTVTF</sequence>
<dbReference type="GO" id="GO:0042597">
    <property type="term" value="C:periplasmic space"/>
    <property type="evidence" value="ECO:0007669"/>
    <property type="project" value="UniProtKB-SubCell"/>
</dbReference>
<dbReference type="Gene3D" id="2.30.30.760">
    <property type="match status" value="1"/>
</dbReference>
<feature type="domain" description="SAF" evidence="7">
    <location>
        <begin position="149"/>
        <end position="211"/>
    </location>
</feature>
<reference evidence="9 10" key="1">
    <citation type="submission" date="2016-11" db="EMBL/GenBank/DDBJ databases">
        <authorList>
            <person name="Jaros S."/>
            <person name="Januszkiewicz K."/>
            <person name="Wedrychowicz H."/>
        </authorList>
    </citation>
    <scope>NUCLEOTIDE SEQUENCE [LARGE SCALE GENOMIC DNA]</scope>
    <source>
        <strain evidence="9 10">DSM 4740</strain>
    </source>
</reference>
<dbReference type="GO" id="GO:0044780">
    <property type="term" value="P:bacterial-type flagellum assembly"/>
    <property type="evidence" value="ECO:0007669"/>
    <property type="project" value="InterPro"/>
</dbReference>
<evidence type="ECO:0000256" key="2">
    <source>
        <dbReference type="ARBA" id="ARBA00010474"/>
    </source>
</evidence>
<reference evidence="8 11" key="2">
    <citation type="submission" date="2019-07" db="EMBL/GenBank/DDBJ databases">
        <title>Whole genome shotgun sequence of Halomonas cupida NBRC 102219.</title>
        <authorList>
            <person name="Hosoyama A."/>
            <person name="Uohara A."/>
            <person name="Ohji S."/>
            <person name="Ichikawa N."/>
        </authorList>
    </citation>
    <scope>NUCLEOTIDE SEQUENCE [LARGE SCALE GENOMIC DNA]</scope>
    <source>
        <strain evidence="8 11">NBRC 102219</strain>
    </source>
</reference>
<dbReference type="SMART" id="SM00858">
    <property type="entry name" value="SAF"/>
    <property type="match status" value="1"/>
</dbReference>
<dbReference type="AlphaFoldDB" id="A0A1M7G420"/>
<keyword evidence="9" id="KW-0282">Flagellum</keyword>
<evidence type="ECO:0000256" key="1">
    <source>
        <dbReference type="ARBA" id="ARBA00004418"/>
    </source>
</evidence>
<dbReference type="PANTHER" id="PTHR36307:SF1">
    <property type="entry name" value="FLAGELLA BASAL BODY P-RING FORMATION PROTEIN FLGA"/>
    <property type="match status" value="1"/>
</dbReference>
<dbReference type="SUPFAM" id="SSF51269">
    <property type="entry name" value="AFP III-like domain"/>
    <property type="match status" value="1"/>
</dbReference>
<keyword evidence="11" id="KW-1185">Reference proteome</keyword>
<dbReference type="EMBL" id="BJXU01000052">
    <property type="protein sequence ID" value="GEN23641.1"/>
    <property type="molecule type" value="Genomic_DNA"/>
</dbReference>